<feature type="compositionally biased region" description="Polar residues" evidence="1">
    <location>
        <begin position="141"/>
        <end position="159"/>
    </location>
</feature>
<evidence type="ECO:0000256" key="2">
    <source>
        <dbReference type="SAM" id="Phobius"/>
    </source>
</evidence>
<feature type="transmembrane region" description="Helical" evidence="2">
    <location>
        <begin position="36"/>
        <end position="60"/>
    </location>
</feature>
<feature type="compositionally biased region" description="Low complexity" evidence="1">
    <location>
        <begin position="84"/>
        <end position="100"/>
    </location>
</feature>
<dbReference type="OrthoDB" id="267757at2759"/>
<sequence>MSTPKKKDIISTPVPFPTISITAVPRSERSWFENNWWALLTIECLVVFAAFVALLGYYFFYVRSPGKRLIDDKVGSDGLSHYGSEYSRRSSSVGSAHSSAPPRTASRVNTLPDRGPVSKGLWLLGRLRGENPAPQRRRSCTRSANTARSHAATSDTNHQ</sequence>
<comment type="caution">
    <text evidence="3">The sequence shown here is derived from an EMBL/GenBank/DDBJ whole genome shotgun (WGS) entry which is preliminary data.</text>
</comment>
<dbReference type="AlphaFoldDB" id="A0A836IE18"/>
<evidence type="ECO:0000313" key="3">
    <source>
        <dbReference type="EMBL" id="KAG5509611.1"/>
    </source>
</evidence>
<organism evidence="3 4">
    <name type="scientific">Porcisia hertigi</name>
    <dbReference type="NCBI Taxonomy" id="2761500"/>
    <lineage>
        <taxon>Eukaryota</taxon>
        <taxon>Discoba</taxon>
        <taxon>Euglenozoa</taxon>
        <taxon>Kinetoplastea</taxon>
        <taxon>Metakinetoplastina</taxon>
        <taxon>Trypanosomatida</taxon>
        <taxon>Trypanosomatidae</taxon>
        <taxon>Leishmaniinae</taxon>
        <taxon>Porcisia</taxon>
    </lineage>
</organism>
<feature type="region of interest" description="Disordered" evidence="1">
    <location>
        <begin position="84"/>
        <end position="114"/>
    </location>
</feature>
<dbReference type="EMBL" id="JAFJZO010000013">
    <property type="protein sequence ID" value="KAG5509611.1"/>
    <property type="molecule type" value="Genomic_DNA"/>
</dbReference>
<keyword evidence="2" id="KW-0472">Membrane</keyword>
<name>A0A836IE18_9TRYP</name>
<evidence type="ECO:0000256" key="1">
    <source>
        <dbReference type="SAM" id="MobiDB-lite"/>
    </source>
</evidence>
<reference evidence="3 4" key="1">
    <citation type="submission" date="2021-02" db="EMBL/GenBank/DDBJ databases">
        <title>Porcisia hertigi Genome sequencing and assembly.</title>
        <authorList>
            <person name="Almutairi H."/>
            <person name="Gatherer D."/>
        </authorList>
    </citation>
    <scope>NUCLEOTIDE SEQUENCE [LARGE SCALE GENOMIC DNA]</scope>
    <source>
        <strain evidence="3 4">C119</strain>
    </source>
</reference>
<keyword evidence="2" id="KW-0812">Transmembrane</keyword>
<evidence type="ECO:0000313" key="4">
    <source>
        <dbReference type="Proteomes" id="UP000674318"/>
    </source>
</evidence>
<dbReference type="KEGG" id="phet:94292343"/>
<keyword evidence="2" id="KW-1133">Transmembrane helix</keyword>
<accession>A0A836IE18</accession>
<dbReference type="RefSeq" id="XP_067758763.1">
    <property type="nucleotide sequence ID" value="XM_067902266.1"/>
</dbReference>
<keyword evidence="4" id="KW-1185">Reference proteome</keyword>
<dbReference type="GeneID" id="94292343"/>
<protein>
    <submittedName>
        <fullName evidence="3">Uncharacterized protein</fullName>
    </submittedName>
</protein>
<feature type="region of interest" description="Disordered" evidence="1">
    <location>
        <begin position="131"/>
        <end position="159"/>
    </location>
</feature>
<dbReference type="Proteomes" id="UP000674318">
    <property type="component" value="Chromosome 13"/>
</dbReference>
<gene>
    <name evidence="3" type="ORF">JKF63_06316</name>
</gene>
<proteinExistence type="predicted"/>